<evidence type="ECO:0000256" key="1">
    <source>
        <dbReference type="SAM" id="Coils"/>
    </source>
</evidence>
<dbReference type="STRING" id="632955.GCA_000829675_02650"/>
<feature type="coiled-coil region" evidence="1">
    <location>
        <begin position="120"/>
        <end position="147"/>
    </location>
</feature>
<proteinExistence type="predicted"/>
<evidence type="ECO:0000313" key="3">
    <source>
        <dbReference type="EMBL" id="EPF69980.1"/>
    </source>
</evidence>
<evidence type="ECO:0000313" key="4">
    <source>
        <dbReference type="Proteomes" id="UP000014568"/>
    </source>
</evidence>
<gene>
    <name evidence="3" type="ORF">F945_03544</name>
</gene>
<name>S3MPX1_9GAMM</name>
<reference evidence="3 4" key="1">
    <citation type="submission" date="2013-06" db="EMBL/GenBank/DDBJ databases">
        <title>The Genome Sequence of Acinetobacter rudis CIP 110305.</title>
        <authorList>
            <consortium name="The Broad Institute Genome Sequencing Platform"/>
            <consortium name="The Broad Institute Genome Sequencing Center for Infectious Disease"/>
            <person name="Cerqueira G."/>
            <person name="Feldgarden M."/>
            <person name="Courvalin P."/>
            <person name="Perichon B."/>
            <person name="Grillot-Courvalin C."/>
            <person name="Clermont D."/>
            <person name="Rocha E."/>
            <person name="Yoon E.-J."/>
            <person name="Nemec A."/>
            <person name="Young S.K."/>
            <person name="Zeng Q."/>
            <person name="Gargeya S."/>
            <person name="Fitzgerald M."/>
            <person name="Abouelleil A."/>
            <person name="Alvarado L."/>
            <person name="Berlin A.M."/>
            <person name="Chapman S.B."/>
            <person name="Dewar J."/>
            <person name="Goldberg J."/>
            <person name="Griggs A."/>
            <person name="Gujja S."/>
            <person name="Hansen M."/>
            <person name="Howarth C."/>
            <person name="Imamovic A."/>
            <person name="Larimer J."/>
            <person name="McCowan C."/>
            <person name="Murphy C."/>
            <person name="Pearson M."/>
            <person name="Priest M."/>
            <person name="Roberts A."/>
            <person name="Saif S."/>
            <person name="Shea T."/>
            <person name="Sykes S."/>
            <person name="Wortman J."/>
            <person name="Nusbaum C."/>
            <person name="Birren B."/>
        </authorList>
    </citation>
    <scope>NUCLEOTIDE SEQUENCE [LARGE SCALE GENOMIC DNA]</scope>
    <source>
        <strain evidence="3 4">CIP 110305</strain>
    </source>
</reference>
<keyword evidence="1" id="KW-0175">Coiled coil</keyword>
<sequence>MRKPVSTRRQKKNLVKVVDEAVDSSSTNTVELESNDSSSINGNAVSNQEPSTKASSVQEVLFDVTESKKIFNEEVLIQIQLVKDVVKDQLDKYEKAINKLVMGENILVKNNILTELPERLNKYELLINKLLDQNERLIESIDLISKKMVNDEHYNSLNRIVVALDDSLNKLLYMESSSQIKKENVLLLNQLHVVQQEFENVILKNRNIGSLDNKKDDINTEVYLGAADLIKQQLHYRLGATAIEHSRDLNGLLKLPYALLTETIAVKKRESQESAPQELEFYSDASEAERVKKHLSYKLGVVMVDGTKSLKNFIKMPIEVHRVVKGFQKKQSKA</sequence>
<comment type="caution">
    <text evidence="3">The sequence shown here is derived from an EMBL/GenBank/DDBJ whole genome shotgun (WGS) entry which is preliminary data.</text>
</comment>
<dbReference type="eggNOG" id="COG1196">
    <property type="taxonomic scope" value="Bacteria"/>
</dbReference>
<dbReference type="RefSeq" id="WP_016657902.1">
    <property type="nucleotide sequence ID" value="NZ_KE340355.1"/>
</dbReference>
<evidence type="ECO:0000256" key="2">
    <source>
        <dbReference type="SAM" id="MobiDB-lite"/>
    </source>
</evidence>
<dbReference type="PATRIC" id="fig|421052.3.peg.3476"/>
<dbReference type="Proteomes" id="UP000014568">
    <property type="component" value="Unassembled WGS sequence"/>
</dbReference>
<dbReference type="OrthoDB" id="8914008at2"/>
<protein>
    <submittedName>
        <fullName evidence="3">Uncharacterized protein</fullName>
    </submittedName>
</protein>
<keyword evidence="4" id="KW-1185">Reference proteome</keyword>
<feature type="region of interest" description="Disordered" evidence="2">
    <location>
        <begin position="18"/>
        <end position="51"/>
    </location>
</feature>
<dbReference type="EMBL" id="ATGI01000039">
    <property type="protein sequence ID" value="EPF69980.1"/>
    <property type="molecule type" value="Genomic_DNA"/>
</dbReference>
<feature type="compositionally biased region" description="Polar residues" evidence="2">
    <location>
        <begin position="23"/>
        <end position="51"/>
    </location>
</feature>
<dbReference type="HOGENOM" id="CLU_830620_0_0_6"/>
<organism evidence="3 4">
    <name type="scientific">Acinetobacter rudis CIP 110305</name>
    <dbReference type="NCBI Taxonomy" id="421052"/>
    <lineage>
        <taxon>Bacteria</taxon>
        <taxon>Pseudomonadati</taxon>
        <taxon>Pseudomonadota</taxon>
        <taxon>Gammaproteobacteria</taxon>
        <taxon>Moraxellales</taxon>
        <taxon>Moraxellaceae</taxon>
        <taxon>Acinetobacter</taxon>
    </lineage>
</organism>
<accession>S3MPX1</accession>
<dbReference type="AlphaFoldDB" id="S3MPX1"/>